<feature type="signal peptide" evidence="1">
    <location>
        <begin position="1"/>
        <end position="18"/>
    </location>
</feature>
<proteinExistence type="predicted"/>
<accession>A0ABY0IM19</accession>
<dbReference type="RefSeq" id="WP_114705514.1">
    <property type="nucleotide sequence ID" value="NZ_QDKL01000001.1"/>
</dbReference>
<reference evidence="3" key="1">
    <citation type="journal article" date="2019" name="Int. J. Syst. Evol. Microbiol.">
        <title>Halobacteriovorax valvorus sp. nov., a novel prokaryotic predator isolated from coastal seawater of China.</title>
        <authorList>
            <person name="Chen M.-X."/>
        </authorList>
    </citation>
    <scope>NUCLEOTIDE SEQUENCE [LARGE SCALE GENOMIC DNA]</scope>
    <source>
        <strain evidence="3">BL9</strain>
    </source>
</reference>
<keyword evidence="3" id="KW-1185">Reference proteome</keyword>
<feature type="chain" id="PRO_5045502802" description="Secreted protein" evidence="1">
    <location>
        <begin position="19"/>
        <end position="272"/>
    </location>
</feature>
<protein>
    <recommendedName>
        <fullName evidence="4">Secreted protein</fullName>
    </recommendedName>
</protein>
<evidence type="ECO:0000256" key="1">
    <source>
        <dbReference type="SAM" id="SignalP"/>
    </source>
</evidence>
<organism evidence="2 3">
    <name type="scientific">Halobacteriovorax vibrionivorans</name>
    <dbReference type="NCBI Taxonomy" id="2152716"/>
    <lineage>
        <taxon>Bacteria</taxon>
        <taxon>Pseudomonadati</taxon>
        <taxon>Bdellovibrionota</taxon>
        <taxon>Bacteriovoracia</taxon>
        <taxon>Bacteriovoracales</taxon>
        <taxon>Halobacteriovoraceae</taxon>
        <taxon>Halobacteriovorax</taxon>
    </lineage>
</organism>
<keyword evidence="1" id="KW-0732">Signal</keyword>
<sequence length="272" mass="32884">MRKLIFLLFICASTLANYPYLDFDTSSLKLNSYTYRRYIRPQLRSMKKDFYYVVKRITYTSQDFINLRENSLNLNLAFDEAYEKCRRNQKLCYEDLKDVMGRIQAIERNVKSLRDDFIKLPKKQYDKVDGYIALLSNLDQIDSYNLQIQSYVQLLHLTDKTNFAIYAPRIDKYRSYVKQIYNLANDSFLYILPTELKPSFEQFIDNFLSPVEVYMIPQMNKDWFFDRLGDLNMQWNVFHMDLEKGQTGFPKEYVRNVKIMHRRWNSILKLMF</sequence>
<evidence type="ECO:0000313" key="3">
    <source>
        <dbReference type="Proteomes" id="UP000443582"/>
    </source>
</evidence>
<evidence type="ECO:0000313" key="2">
    <source>
        <dbReference type="EMBL" id="RZF22569.1"/>
    </source>
</evidence>
<dbReference type="EMBL" id="QDKL01000001">
    <property type="protein sequence ID" value="RZF22569.1"/>
    <property type="molecule type" value="Genomic_DNA"/>
</dbReference>
<comment type="caution">
    <text evidence="2">The sequence shown here is derived from an EMBL/GenBank/DDBJ whole genome shotgun (WGS) entry which is preliminary data.</text>
</comment>
<gene>
    <name evidence="2" type="ORF">DAY19_02010</name>
</gene>
<name>A0ABY0IM19_9BACT</name>
<dbReference type="Proteomes" id="UP000443582">
    <property type="component" value="Unassembled WGS sequence"/>
</dbReference>
<evidence type="ECO:0008006" key="4">
    <source>
        <dbReference type="Google" id="ProtNLM"/>
    </source>
</evidence>